<dbReference type="GO" id="GO:0004386">
    <property type="term" value="F:helicase activity"/>
    <property type="evidence" value="ECO:0007669"/>
    <property type="project" value="UniProtKB-KW"/>
</dbReference>
<accession>A0A3G4ZW07</accession>
<protein>
    <submittedName>
        <fullName evidence="1">D5 family helicase-primase</fullName>
    </submittedName>
</protein>
<sequence>MKKYMSENFYDLLLDVMYNLYGKDIAEKRKKILSKLKTTSDKQRIIATYREYGPEKKIIFDNKRHLLGFDNRTYDLQKNRFKQCKYDDYILTTTNYDWVNPLDEKIDNINNLISTLIPDNNEKELFLRVLSTCLSGNHLEETFFLTGDTDKIKIVNDLLLKALGNYATSYTNFTSLSEHNSQIRLVVIRYIHKNKLKSLIQKIITEYKIIATIIIECDYKPEDIEKSIELRIKPNNIDCRKISHCTEYDEQQHNKCALIKILMDAYQRYINNDCVLE</sequence>
<name>A0A3G4ZW07_9VIRU</name>
<keyword evidence="1" id="KW-0347">Helicase</keyword>
<proteinExistence type="predicted"/>
<evidence type="ECO:0000313" key="1">
    <source>
        <dbReference type="EMBL" id="AYV77629.1"/>
    </source>
</evidence>
<gene>
    <name evidence="1" type="ORF">Dasosvirus15_2</name>
</gene>
<keyword evidence="1" id="KW-0547">Nucleotide-binding</keyword>
<dbReference type="EMBL" id="MK072056">
    <property type="protein sequence ID" value="AYV77629.1"/>
    <property type="molecule type" value="Genomic_DNA"/>
</dbReference>
<keyword evidence="1" id="KW-0067">ATP-binding</keyword>
<reference evidence="1" key="1">
    <citation type="submission" date="2018-10" db="EMBL/GenBank/DDBJ databases">
        <title>Hidden diversity of soil giant viruses.</title>
        <authorList>
            <person name="Schulz F."/>
            <person name="Alteio L."/>
            <person name="Goudeau D."/>
            <person name="Ryan E.M."/>
            <person name="Malmstrom R.R."/>
            <person name="Blanchard J."/>
            <person name="Woyke T."/>
        </authorList>
    </citation>
    <scope>NUCLEOTIDE SEQUENCE</scope>
    <source>
        <strain evidence="1">DSV1</strain>
    </source>
</reference>
<organism evidence="1">
    <name type="scientific">Dasosvirus sp</name>
    <dbReference type="NCBI Taxonomy" id="2487764"/>
    <lineage>
        <taxon>Viruses</taxon>
        <taxon>Varidnaviria</taxon>
        <taxon>Bamfordvirae</taxon>
        <taxon>Nucleocytoviricota</taxon>
        <taxon>Megaviricetes</taxon>
        <taxon>Imitervirales</taxon>
        <taxon>Mimiviridae</taxon>
        <taxon>Klosneuvirinae</taxon>
    </lineage>
</organism>
<keyword evidence="1" id="KW-0378">Hydrolase</keyword>